<dbReference type="GO" id="GO:0032259">
    <property type="term" value="P:methylation"/>
    <property type="evidence" value="ECO:0007669"/>
    <property type="project" value="UniProtKB-KW"/>
</dbReference>
<evidence type="ECO:0000256" key="1">
    <source>
        <dbReference type="SAM" id="MobiDB-lite"/>
    </source>
</evidence>
<dbReference type="Gene3D" id="3.40.50.150">
    <property type="entry name" value="Vaccinia Virus protein VP39"/>
    <property type="match status" value="1"/>
</dbReference>
<reference evidence="2 3" key="1">
    <citation type="submission" date="2018-06" db="EMBL/GenBank/DDBJ databases">
        <title>Sphaerisporangium craniellae sp. nov., isolated from a marine sponge in the South China Sea.</title>
        <authorList>
            <person name="Li L."/>
        </authorList>
    </citation>
    <scope>NUCLEOTIDE SEQUENCE [LARGE SCALE GENOMIC DNA]</scope>
    <source>
        <strain evidence="2 3">CCTCC AA 208026</strain>
    </source>
</reference>
<dbReference type="SUPFAM" id="SSF53335">
    <property type="entry name" value="S-adenosyl-L-methionine-dependent methyltransferases"/>
    <property type="match status" value="1"/>
</dbReference>
<proteinExistence type="predicted"/>
<gene>
    <name evidence="2" type="ORF">DQ384_37460</name>
</gene>
<evidence type="ECO:0000313" key="3">
    <source>
        <dbReference type="Proteomes" id="UP000253094"/>
    </source>
</evidence>
<dbReference type="GO" id="GO:0008168">
    <property type="term" value="F:methyltransferase activity"/>
    <property type="evidence" value="ECO:0007669"/>
    <property type="project" value="UniProtKB-KW"/>
</dbReference>
<keyword evidence="2" id="KW-0808">Transferase</keyword>
<dbReference type="EMBL" id="QOIL01000032">
    <property type="protein sequence ID" value="RCG20196.1"/>
    <property type="molecule type" value="Genomic_DNA"/>
</dbReference>
<dbReference type="CDD" id="cd02440">
    <property type="entry name" value="AdoMet_MTases"/>
    <property type="match status" value="1"/>
</dbReference>
<feature type="region of interest" description="Disordered" evidence="1">
    <location>
        <begin position="1"/>
        <end position="45"/>
    </location>
</feature>
<sequence>MGMGAAPLPRQGRVGRLRPRRPIRPRRPSPGDMPVNPGGPSHRAYAGENLLRPISSHLRKERPRPPPTSVNIGIPGGGGNMTAHAGHKPLGFDPTIPNEARVYDYYMGGKDNFAADRRVARLALKIAPELPLMCREGRRFLERVVRHLAAAGIRQFIDVGCGLPAQGNVHEIARAVAPGSRVVYVDNDPMVVQHAQALLTGDDSCTAVIEADMRDPRALLKHPRLTELIDLDQPVAILILFTLVVIPDDAAARAIVREFREAVAPGSYLAIAHSVSDLCPETTAKLAALFQDDGMVSGGPRRDQLRTKAEVEQLFDGLSLIEPGVVYIVDWRPGTPKAEGDGGGVWSVGGLGRVAARTPEADPAGPSAPGPAA</sequence>
<keyword evidence="2" id="KW-0489">Methyltransferase</keyword>
<feature type="compositionally biased region" description="Basic residues" evidence="1">
    <location>
        <begin position="13"/>
        <end position="27"/>
    </location>
</feature>
<dbReference type="InterPro" id="IPR006764">
    <property type="entry name" value="SAM_dep_MeTrfase_SAV2177_type"/>
</dbReference>
<evidence type="ECO:0000313" key="2">
    <source>
        <dbReference type="EMBL" id="RCG20196.1"/>
    </source>
</evidence>
<dbReference type="Pfam" id="PF04672">
    <property type="entry name" value="Methyltransf_19"/>
    <property type="match status" value="1"/>
</dbReference>
<keyword evidence="3" id="KW-1185">Reference proteome</keyword>
<name>A0A367EQ07_9ACTN</name>
<protein>
    <submittedName>
        <fullName evidence="2">SAM-dependent methyltransferase</fullName>
    </submittedName>
</protein>
<dbReference type="OrthoDB" id="3216820at2"/>
<dbReference type="InterPro" id="IPR029063">
    <property type="entry name" value="SAM-dependent_MTases_sf"/>
</dbReference>
<accession>A0A367EQ07</accession>
<dbReference type="AlphaFoldDB" id="A0A367EQ07"/>
<comment type="caution">
    <text evidence="2">The sequence shown here is derived from an EMBL/GenBank/DDBJ whole genome shotgun (WGS) entry which is preliminary data.</text>
</comment>
<organism evidence="2 3">
    <name type="scientific">Sphaerisporangium album</name>
    <dbReference type="NCBI Taxonomy" id="509200"/>
    <lineage>
        <taxon>Bacteria</taxon>
        <taxon>Bacillati</taxon>
        <taxon>Actinomycetota</taxon>
        <taxon>Actinomycetes</taxon>
        <taxon>Streptosporangiales</taxon>
        <taxon>Streptosporangiaceae</taxon>
        <taxon>Sphaerisporangium</taxon>
    </lineage>
</organism>
<dbReference type="Proteomes" id="UP000253094">
    <property type="component" value="Unassembled WGS sequence"/>
</dbReference>